<gene>
    <name evidence="2" type="ORF">Adt_23960</name>
</gene>
<protein>
    <submittedName>
        <fullName evidence="2">Replication protein A 70 kDa DNA-binding subunit B-like</fullName>
    </submittedName>
</protein>
<dbReference type="Pfam" id="PF02721">
    <property type="entry name" value="DUF223"/>
    <property type="match status" value="1"/>
</dbReference>
<dbReference type="InterPro" id="IPR012340">
    <property type="entry name" value="NA-bd_OB-fold"/>
</dbReference>
<evidence type="ECO:0000313" key="2">
    <source>
        <dbReference type="EMBL" id="KAL2498410.1"/>
    </source>
</evidence>
<dbReference type="PANTHER" id="PTHR47165:SF4">
    <property type="entry name" value="OS03G0429900 PROTEIN"/>
    <property type="match status" value="1"/>
</dbReference>
<dbReference type="EMBL" id="JBFOLK010000007">
    <property type="protein sequence ID" value="KAL2498410.1"/>
    <property type="molecule type" value="Genomic_DNA"/>
</dbReference>
<dbReference type="InterPro" id="IPR003871">
    <property type="entry name" value="RFA1B/D_OB_1st"/>
</dbReference>
<keyword evidence="3" id="KW-1185">Reference proteome</keyword>
<dbReference type="Gene3D" id="2.40.50.140">
    <property type="entry name" value="Nucleic acid-binding proteins"/>
    <property type="match status" value="1"/>
</dbReference>
<dbReference type="SUPFAM" id="SSF50249">
    <property type="entry name" value="Nucleic acid-binding proteins"/>
    <property type="match status" value="1"/>
</dbReference>
<dbReference type="Proteomes" id="UP001604336">
    <property type="component" value="Unassembled WGS sequence"/>
</dbReference>
<evidence type="ECO:0000313" key="3">
    <source>
        <dbReference type="Proteomes" id="UP001604336"/>
    </source>
</evidence>
<evidence type="ECO:0000259" key="1">
    <source>
        <dbReference type="Pfam" id="PF02721"/>
    </source>
</evidence>
<sequence>MSNEFRLIREVSPGSAGWTVKVVIAEKFSPRVAKKSPTKYQNLILMDSEGSTVQATLYGQNITAFQDELILGKTYLITIALVKETSVEYKAKSGEMQWTISGRTRIRQVEENNSDLLISTYSFTDFEDLPKYMDSNVNISLSISTKADSSFFVDREFQVVEEFKSWGHTNSEIIDDIVSEKYYLSLSPSKLSSKLSVPTNEKDFIEIKSIQGLKTLVRYFIP</sequence>
<name>A0ABD1SCK1_9LAMI</name>
<dbReference type="PANTHER" id="PTHR47165">
    <property type="entry name" value="OS03G0429900 PROTEIN"/>
    <property type="match status" value="1"/>
</dbReference>
<reference evidence="3" key="1">
    <citation type="submission" date="2024-07" db="EMBL/GenBank/DDBJ databases">
        <title>Two chromosome-level genome assemblies of Korean endemic species Abeliophyllum distichum and Forsythia ovata (Oleaceae).</title>
        <authorList>
            <person name="Jang H."/>
        </authorList>
    </citation>
    <scope>NUCLEOTIDE SEQUENCE [LARGE SCALE GENOMIC DNA]</scope>
</reference>
<organism evidence="2 3">
    <name type="scientific">Abeliophyllum distichum</name>
    <dbReference type="NCBI Taxonomy" id="126358"/>
    <lineage>
        <taxon>Eukaryota</taxon>
        <taxon>Viridiplantae</taxon>
        <taxon>Streptophyta</taxon>
        <taxon>Embryophyta</taxon>
        <taxon>Tracheophyta</taxon>
        <taxon>Spermatophyta</taxon>
        <taxon>Magnoliopsida</taxon>
        <taxon>eudicotyledons</taxon>
        <taxon>Gunneridae</taxon>
        <taxon>Pentapetalae</taxon>
        <taxon>asterids</taxon>
        <taxon>lamiids</taxon>
        <taxon>Lamiales</taxon>
        <taxon>Oleaceae</taxon>
        <taxon>Forsythieae</taxon>
        <taxon>Abeliophyllum</taxon>
    </lineage>
</organism>
<proteinExistence type="predicted"/>
<feature type="domain" description="Replication protein A 70 kDa DNA-binding subunit B/D first OB fold" evidence="1">
    <location>
        <begin position="5"/>
        <end position="105"/>
    </location>
</feature>
<dbReference type="AlphaFoldDB" id="A0ABD1SCK1"/>
<comment type="caution">
    <text evidence="2">The sequence shown here is derived from an EMBL/GenBank/DDBJ whole genome shotgun (WGS) entry which is preliminary data.</text>
</comment>
<accession>A0ABD1SCK1</accession>